<evidence type="ECO:0000313" key="5">
    <source>
        <dbReference type="EMBL" id="CAB5024479.1"/>
    </source>
</evidence>
<dbReference type="EMBL" id="CAEZXS010000029">
    <property type="protein sequence ID" value="CAB4690579.1"/>
    <property type="molecule type" value="Genomic_DNA"/>
</dbReference>
<dbReference type="EMBL" id="CAFBPW010000006">
    <property type="protein sequence ID" value="CAB5024479.1"/>
    <property type="molecule type" value="Genomic_DNA"/>
</dbReference>
<sequence length="298" mass="31190">MSHLLVLGDGWVGRATARAAANSYDVSVIDPPLHPVLCNCDSSAVYALRELLAQNNTTTIINACGRLRGTDAELAEANAEFAIWLCTALDGTGVRLIHVGSAAEYGDPHTEDLVSERSPQRAVGPYAQSKATGTEAVLRARSEGLDACVVRVFNIVGYPIPAVSPIHQWLTDLQALGPFGGSIDVWWPPTTRDFVMIEDVARALVDIAAAVELPELLNLCSGTGLGYGAIAESIAGELGIAATVNSLEKPGIETVVGDPTLLEQTIGWVPAMTLNSLAVRVVRGETATPSGGGSPANR</sequence>
<dbReference type="PANTHER" id="PTHR43245">
    <property type="entry name" value="BIFUNCTIONAL POLYMYXIN RESISTANCE PROTEIN ARNA"/>
    <property type="match status" value="1"/>
</dbReference>
<protein>
    <submittedName>
        <fullName evidence="4">Unannotated protein</fullName>
    </submittedName>
</protein>
<evidence type="ECO:0000313" key="2">
    <source>
        <dbReference type="EMBL" id="CAB4690579.1"/>
    </source>
</evidence>
<dbReference type="InterPro" id="IPR050177">
    <property type="entry name" value="Lipid_A_modif_metabolic_enz"/>
</dbReference>
<name>A0A6J7MD26_9ZZZZ</name>
<dbReference type="EMBL" id="CAFBOG010000062">
    <property type="protein sequence ID" value="CAB4977675.1"/>
    <property type="molecule type" value="Genomic_DNA"/>
</dbReference>
<gene>
    <name evidence="2" type="ORF">UFOPK2582_00385</name>
    <name evidence="3" type="ORF">UFOPK3046_00885</name>
    <name evidence="4" type="ORF">UFOPK3914_00834</name>
    <name evidence="5" type="ORF">UFOPK4173_00121</name>
    <name evidence="6" type="ORF">UFOPK4354_01480</name>
</gene>
<evidence type="ECO:0000313" key="3">
    <source>
        <dbReference type="EMBL" id="CAB4806784.1"/>
    </source>
</evidence>
<dbReference type="EMBL" id="CAFAAQ010000066">
    <property type="protein sequence ID" value="CAB4806784.1"/>
    <property type="molecule type" value="Genomic_DNA"/>
</dbReference>
<accession>A0A6J7MD26</accession>
<evidence type="ECO:0000313" key="6">
    <source>
        <dbReference type="EMBL" id="CAB5068367.1"/>
    </source>
</evidence>
<dbReference type="PANTHER" id="PTHR43245:SF13">
    <property type="entry name" value="UDP-D-APIOSE_UDP-D-XYLOSE SYNTHASE 2"/>
    <property type="match status" value="1"/>
</dbReference>
<dbReference type="SUPFAM" id="SSF51735">
    <property type="entry name" value="NAD(P)-binding Rossmann-fold domains"/>
    <property type="match status" value="1"/>
</dbReference>
<evidence type="ECO:0000259" key="1">
    <source>
        <dbReference type="Pfam" id="PF01370"/>
    </source>
</evidence>
<dbReference type="Pfam" id="PF01370">
    <property type="entry name" value="Epimerase"/>
    <property type="match status" value="1"/>
</dbReference>
<dbReference type="Gene3D" id="3.40.50.720">
    <property type="entry name" value="NAD(P)-binding Rossmann-like Domain"/>
    <property type="match status" value="1"/>
</dbReference>
<dbReference type="AlphaFoldDB" id="A0A6J7MD26"/>
<reference evidence="4" key="1">
    <citation type="submission" date="2020-05" db="EMBL/GenBank/DDBJ databases">
        <authorList>
            <person name="Chiriac C."/>
            <person name="Salcher M."/>
            <person name="Ghai R."/>
            <person name="Kavagutti S V."/>
        </authorList>
    </citation>
    <scope>NUCLEOTIDE SEQUENCE</scope>
</reference>
<dbReference type="InterPro" id="IPR036291">
    <property type="entry name" value="NAD(P)-bd_dom_sf"/>
</dbReference>
<organism evidence="4">
    <name type="scientific">freshwater metagenome</name>
    <dbReference type="NCBI Taxonomy" id="449393"/>
    <lineage>
        <taxon>unclassified sequences</taxon>
        <taxon>metagenomes</taxon>
        <taxon>ecological metagenomes</taxon>
    </lineage>
</organism>
<dbReference type="InterPro" id="IPR001509">
    <property type="entry name" value="Epimerase_deHydtase"/>
</dbReference>
<feature type="domain" description="NAD-dependent epimerase/dehydratase" evidence="1">
    <location>
        <begin position="5"/>
        <end position="218"/>
    </location>
</feature>
<dbReference type="EMBL" id="CAFBQW010000190">
    <property type="protein sequence ID" value="CAB5068367.1"/>
    <property type="molecule type" value="Genomic_DNA"/>
</dbReference>
<evidence type="ECO:0000313" key="4">
    <source>
        <dbReference type="EMBL" id="CAB4977675.1"/>
    </source>
</evidence>
<proteinExistence type="predicted"/>